<evidence type="ECO:0000313" key="16">
    <source>
        <dbReference type="EMBL" id="GJE98983.1"/>
    </source>
</evidence>
<dbReference type="SUPFAM" id="SSF48264">
    <property type="entry name" value="Cytochrome P450"/>
    <property type="match status" value="1"/>
</dbReference>
<comment type="caution">
    <text evidence="16">The sequence shown here is derived from an EMBL/GenBank/DDBJ whole genome shotgun (WGS) entry which is preliminary data.</text>
</comment>
<dbReference type="GO" id="GO:0016020">
    <property type="term" value="C:membrane"/>
    <property type="evidence" value="ECO:0007669"/>
    <property type="project" value="UniProtKB-SubCell"/>
</dbReference>
<dbReference type="GO" id="GO:0005506">
    <property type="term" value="F:iron ion binding"/>
    <property type="evidence" value="ECO:0007669"/>
    <property type="project" value="InterPro"/>
</dbReference>
<proteinExistence type="inferred from homology"/>
<dbReference type="Proteomes" id="UP000703269">
    <property type="component" value="Unassembled WGS sequence"/>
</dbReference>
<evidence type="ECO:0000256" key="6">
    <source>
        <dbReference type="ARBA" id="ARBA00022692"/>
    </source>
</evidence>
<evidence type="ECO:0000313" key="17">
    <source>
        <dbReference type="Proteomes" id="UP000703269"/>
    </source>
</evidence>
<dbReference type="OrthoDB" id="2789670at2759"/>
<dbReference type="Pfam" id="PF00067">
    <property type="entry name" value="p450"/>
    <property type="match status" value="1"/>
</dbReference>
<gene>
    <name evidence="16" type="ORF">PsYK624_152210</name>
</gene>
<feature type="chain" id="PRO_5040473463" evidence="15">
    <location>
        <begin position="22"/>
        <end position="524"/>
    </location>
</feature>
<keyword evidence="15" id="KW-0732">Signal</keyword>
<evidence type="ECO:0000256" key="13">
    <source>
        <dbReference type="PIRSR" id="PIRSR602401-1"/>
    </source>
</evidence>
<keyword evidence="17" id="KW-1185">Reference proteome</keyword>
<accession>A0A9P3LKU5</accession>
<feature type="binding site" description="axial binding residue" evidence="13">
    <location>
        <position position="457"/>
    </location>
    <ligand>
        <name>heme</name>
        <dbReference type="ChEBI" id="CHEBI:30413"/>
    </ligand>
    <ligandPart>
        <name>Fe</name>
        <dbReference type="ChEBI" id="CHEBI:18248"/>
    </ligandPart>
</feature>
<dbReference type="PRINTS" id="PR00463">
    <property type="entry name" value="EP450I"/>
</dbReference>
<dbReference type="GO" id="GO:0004497">
    <property type="term" value="F:monooxygenase activity"/>
    <property type="evidence" value="ECO:0007669"/>
    <property type="project" value="UniProtKB-KW"/>
</dbReference>
<reference evidence="16 17" key="1">
    <citation type="submission" date="2021-08" db="EMBL/GenBank/DDBJ databases">
        <title>Draft Genome Sequence of Phanerochaete sordida strain YK-624.</title>
        <authorList>
            <person name="Mori T."/>
            <person name="Dohra H."/>
            <person name="Suzuki T."/>
            <person name="Kawagishi H."/>
            <person name="Hirai H."/>
        </authorList>
    </citation>
    <scope>NUCLEOTIDE SEQUENCE [LARGE SCALE GENOMIC DNA]</scope>
    <source>
        <strain evidence="16 17">YK-624</strain>
    </source>
</reference>
<evidence type="ECO:0000256" key="10">
    <source>
        <dbReference type="ARBA" id="ARBA00023004"/>
    </source>
</evidence>
<evidence type="ECO:0000256" key="3">
    <source>
        <dbReference type="ARBA" id="ARBA00005179"/>
    </source>
</evidence>
<dbReference type="InterPro" id="IPR036396">
    <property type="entry name" value="Cyt_P450_sf"/>
</dbReference>
<comment type="subcellular location">
    <subcellularLocation>
        <location evidence="2">Membrane</location>
    </subcellularLocation>
</comment>
<evidence type="ECO:0000256" key="11">
    <source>
        <dbReference type="ARBA" id="ARBA00023033"/>
    </source>
</evidence>
<dbReference type="InterPro" id="IPR017972">
    <property type="entry name" value="Cyt_P450_CS"/>
</dbReference>
<evidence type="ECO:0000256" key="1">
    <source>
        <dbReference type="ARBA" id="ARBA00001971"/>
    </source>
</evidence>
<dbReference type="Gene3D" id="1.10.630.10">
    <property type="entry name" value="Cytochrome P450"/>
    <property type="match status" value="1"/>
</dbReference>
<keyword evidence="12" id="KW-0472">Membrane</keyword>
<protein>
    <submittedName>
        <fullName evidence="16">Cytochrome P450</fullName>
    </submittedName>
</protein>
<evidence type="ECO:0000256" key="8">
    <source>
        <dbReference type="ARBA" id="ARBA00022989"/>
    </source>
</evidence>
<evidence type="ECO:0000256" key="7">
    <source>
        <dbReference type="ARBA" id="ARBA00022723"/>
    </source>
</evidence>
<organism evidence="16 17">
    <name type="scientific">Phanerochaete sordida</name>
    <dbReference type="NCBI Taxonomy" id="48140"/>
    <lineage>
        <taxon>Eukaryota</taxon>
        <taxon>Fungi</taxon>
        <taxon>Dikarya</taxon>
        <taxon>Basidiomycota</taxon>
        <taxon>Agaricomycotina</taxon>
        <taxon>Agaricomycetes</taxon>
        <taxon>Polyporales</taxon>
        <taxon>Phanerochaetaceae</taxon>
        <taxon>Phanerochaete</taxon>
    </lineage>
</organism>
<dbReference type="EMBL" id="BPQB01000098">
    <property type="protein sequence ID" value="GJE98983.1"/>
    <property type="molecule type" value="Genomic_DNA"/>
</dbReference>
<evidence type="ECO:0000256" key="12">
    <source>
        <dbReference type="ARBA" id="ARBA00023136"/>
    </source>
</evidence>
<sequence>MSTFPTLAFLLTFVVSSLLYAQRLRKHKLPPGPSKLPFIGNLFNAPKSFEWLTYQAWSREYNSDIVHFQILGTNFVVVNSAEAADELFDRRSKNFSDRPESQMAQLTGWSRAFGVMHYGDDWRTNRRLFHQYFRASVVPAYHESSAIAVQDLLRRICDTPDLWMQHIRFMAGSNVLRVAYGMELVSAEDHRLDIIEKAMKVFSMITTAGAFLGAVAFPSCYSSITDFTTVDSFPILKHVPAWFPGGQFKRDAAKWKLIVDEMYMLMYSEAKESFDSGNYKASITTEILSKIGQLKGESERKALEYNAVSITGTAFSAASDTITLSLLNCVLAMLLYPHVQTAAQKALDGAIGSERLPEIADKDALPYITAVMYECLRWRPALPLSLPHRSIADDEYKGFHIPARSIVLGNVWAILHDPERYPDPETFAPERFLDADGALRADVPAPLSAFGFGRRICPGRYFAYDVVWVAIASLLATFDAVKPVDEKGNVVEPSGEYMPGPGSFSFPVPFQAEFRRRGQVQIPV</sequence>
<comment type="pathway">
    <text evidence="3">Secondary metabolite biosynthesis.</text>
</comment>
<name>A0A9P3LKU5_9APHY</name>
<comment type="similarity">
    <text evidence="4 14">Belongs to the cytochrome P450 family.</text>
</comment>
<keyword evidence="11 14" id="KW-0503">Monooxygenase</keyword>
<dbReference type="GO" id="GO:0016705">
    <property type="term" value="F:oxidoreductase activity, acting on paired donors, with incorporation or reduction of molecular oxygen"/>
    <property type="evidence" value="ECO:0007669"/>
    <property type="project" value="InterPro"/>
</dbReference>
<dbReference type="GO" id="GO:0020037">
    <property type="term" value="F:heme binding"/>
    <property type="evidence" value="ECO:0007669"/>
    <property type="project" value="InterPro"/>
</dbReference>
<dbReference type="InterPro" id="IPR050364">
    <property type="entry name" value="Cytochrome_P450_fung"/>
</dbReference>
<evidence type="ECO:0000256" key="2">
    <source>
        <dbReference type="ARBA" id="ARBA00004370"/>
    </source>
</evidence>
<dbReference type="PANTHER" id="PTHR46300">
    <property type="entry name" value="P450, PUTATIVE (EUROFUNG)-RELATED-RELATED"/>
    <property type="match status" value="1"/>
</dbReference>
<evidence type="ECO:0000256" key="4">
    <source>
        <dbReference type="ARBA" id="ARBA00010617"/>
    </source>
</evidence>
<dbReference type="InterPro" id="IPR001128">
    <property type="entry name" value="Cyt_P450"/>
</dbReference>
<keyword evidence="6" id="KW-0812">Transmembrane</keyword>
<comment type="cofactor">
    <cofactor evidence="1 13">
        <name>heme</name>
        <dbReference type="ChEBI" id="CHEBI:30413"/>
    </cofactor>
</comment>
<feature type="signal peptide" evidence="15">
    <location>
        <begin position="1"/>
        <end position="21"/>
    </location>
</feature>
<evidence type="ECO:0000256" key="5">
    <source>
        <dbReference type="ARBA" id="ARBA00022617"/>
    </source>
</evidence>
<dbReference type="CDD" id="cd11065">
    <property type="entry name" value="CYP64-like"/>
    <property type="match status" value="1"/>
</dbReference>
<keyword evidence="8" id="KW-1133">Transmembrane helix</keyword>
<dbReference type="InterPro" id="IPR002401">
    <property type="entry name" value="Cyt_P450_E_grp-I"/>
</dbReference>
<evidence type="ECO:0000256" key="14">
    <source>
        <dbReference type="RuleBase" id="RU000461"/>
    </source>
</evidence>
<evidence type="ECO:0000256" key="9">
    <source>
        <dbReference type="ARBA" id="ARBA00023002"/>
    </source>
</evidence>
<keyword evidence="10 13" id="KW-0408">Iron</keyword>
<dbReference type="AlphaFoldDB" id="A0A9P3LKU5"/>
<keyword evidence="9 14" id="KW-0560">Oxidoreductase</keyword>
<dbReference type="PROSITE" id="PS00086">
    <property type="entry name" value="CYTOCHROME_P450"/>
    <property type="match status" value="1"/>
</dbReference>
<evidence type="ECO:0000256" key="15">
    <source>
        <dbReference type="SAM" id="SignalP"/>
    </source>
</evidence>
<keyword evidence="7 13" id="KW-0479">Metal-binding</keyword>
<keyword evidence="5 13" id="KW-0349">Heme</keyword>